<name>A0ABS7BVJ4_9BACL</name>
<evidence type="ECO:0000256" key="7">
    <source>
        <dbReference type="RuleBase" id="RU363032"/>
    </source>
</evidence>
<evidence type="ECO:0000313" key="9">
    <source>
        <dbReference type="EMBL" id="MBW7452645.1"/>
    </source>
</evidence>
<dbReference type="InterPro" id="IPR000515">
    <property type="entry name" value="MetI-like"/>
</dbReference>
<evidence type="ECO:0000256" key="2">
    <source>
        <dbReference type="ARBA" id="ARBA00022448"/>
    </source>
</evidence>
<feature type="transmembrane region" description="Helical" evidence="7">
    <location>
        <begin position="121"/>
        <end position="141"/>
    </location>
</feature>
<keyword evidence="6 7" id="KW-0472">Membrane</keyword>
<comment type="subcellular location">
    <subcellularLocation>
        <location evidence="1 7">Cell membrane</location>
        <topology evidence="1 7">Multi-pass membrane protein</topology>
    </subcellularLocation>
</comment>
<feature type="transmembrane region" description="Helical" evidence="7">
    <location>
        <begin position="85"/>
        <end position="109"/>
    </location>
</feature>
<dbReference type="SUPFAM" id="SSF161098">
    <property type="entry name" value="MetI-like"/>
    <property type="match status" value="1"/>
</dbReference>
<dbReference type="EMBL" id="JAHZIK010000009">
    <property type="protein sequence ID" value="MBW7452645.1"/>
    <property type="molecule type" value="Genomic_DNA"/>
</dbReference>
<evidence type="ECO:0000256" key="6">
    <source>
        <dbReference type="ARBA" id="ARBA00023136"/>
    </source>
</evidence>
<evidence type="ECO:0000256" key="5">
    <source>
        <dbReference type="ARBA" id="ARBA00022989"/>
    </source>
</evidence>
<comment type="similarity">
    <text evidence="7">Belongs to the binding-protein-dependent transport system permease family.</text>
</comment>
<evidence type="ECO:0000256" key="3">
    <source>
        <dbReference type="ARBA" id="ARBA00022475"/>
    </source>
</evidence>
<feature type="transmembrane region" description="Helical" evidence="7">
    <location>
        <begin position="284"/>
        <end position="303"/>
    </location>
</feature>
<dbReference type="PROSITE" id="PS50928">
    <property type="entry name" value="ABC_TM1"/>
    <property type="match status" value="1"/>
</dbReference>
<evidence type="ECO:0000313" key="10">
    <source>
        <dbReference type="Proteomes" id="UP001519887"/>
    </source>
</evidence>
<gene>
    <name evidence="9" type="ORF">K0U00_01140</name>
</gene>
<dbReference type="InterPro" id="IPR050809">
    <property type="entry name" value="UgpAE/MalFG_permease"/>
</dbReference>
<keyword evidence="4 7" id="KW-0812">Transmembrane</keyword>
<evidence type="ECO:0000259" key="8">
    <source>
        <dbReference type="PROSITE" id="PS50928"/>
    </source>
</evidence>
<feature type="domain" description="ABC transmembrane type-1" evidence="8">
    <location>
        <begin position="81"/>
        <end position="299"/>
    </location>
</feature>
<proteinExistence type="inferred from homology"/>
<feature type="transmembrane region" description="Helical" evidence="7">
    <location>
        <begin position="219"/>
        <end position="240"/>
    </location>
</feature>
<dbReference type="PANTHER" id="PTHR43227:SF11">
    <property type="entry name" value="BLL4140 PROTEIN"/>
    <property type="match status" value="1"/>
</dbReference>
<dbReference type="CDD" id="cd06261">
    <property type="entry name" value="TM_PBP2"/>
    <property type="match status" value="1"/>
</dbReference>
<dbReference type="Pfam" id="PF00528">
    <property type="entry name" value="BPD_transp_1"/>
    <property type="match status" value="1"/>
</dbReference>
<organism evidence="9 10">
    <name type="scientific">Paenibacillus sepulcri</name>
    <dbReference type="NCBI Taxonomy" id="359917"/>
    <lineage>
        <taxon>Bacteria</taxon>
        <taxon>Bacillati</taxon>
        <taxon>Bacillota</taxon>
        <taxon>Bacilli</taxon>
        <taxon>Bacillales</taxon>
        <taxon>Paenibacillaceae</taxon>
        <taxon>Paenibacillus</taxon>
    </lineage>
</organism>
<accession>A0ABS7BVJ4</accession>
<keyword evidence="10" id="KW-1185">Reference proteome</keyword>
<keyword evidence="5 7" id="KW-1133">Transmembrane helix</keyword>
<keyword evidence="3" id="KW-1003">Cell membrane</keyword>
<feature type="transmembrane region" description="Helical" evidence="7">
    <location>
        <begin position="179"/>
        <end position="198"/>
    </location>
</feature>
<dbReference type="InterPro" id="IPR035906">
    <property type="entry name" value="MetI-like_sf"/>
</dbReference>
<reference evidence="9 10" key="1">
    <citation type="submission" date="2021-07" db="EMBL/GenBank/DDBJ databases">
        <title>Paenibacillus radiodurans sp. nov., isolated from the southeastern edge of Tengger Desert.</title>
        <authorList>
            <person name="Zhang G."/>
        </authorList>
    </citation>
    <scope>NUCLEOTIDE SEQUENCE [LARGE SCALE GENOMIC DNA]</scope>
    <source>
        <strain evidence="9 10">CCM 7311</strain>
    </source>
</reference>
<dbReference type="PANTHER" id="PTHR43227">
    <property type="entry name" value="BLL4140 PROTEIN"/>
    <property type="match status" value="1"/>
</dbReference>
<dbReference type="RefSeq" id="WP_210037790.1">
    <property type="nucleotide sequence ID" value="NZ_JBHLVU010000022.1"/>
</dbReference>
<sequence length="313" mass="35494">MQKKAAVRRQSFLKKLSKNKMLLLLLLPGTLYLLLNNYLPMFGTIIAFKDFDYQKGILGSEWNGFANFEYLFKTPDAWVITRNTVLYNAVFIVLNTIVAVAVAIGLNELRNRIMAKFYQSVMFLPYFLSMIIVGYLGLSLLSQEFGYINKNVLEPLGLSPVAWYAEPKYWTYILPLVNLWKNIGYLSVIYLAAIIGIDNEYYEAALIDGASKWQQTRRITFPLIMPVITIMTLLAVGKIFNSDFGLFFQVPLDAGALYPVTQTIDTYVYRALLRIGDLGMSSAAGVYQAVVGFVLVLSSNWIVRKINKENALF</sequence>
<evidence type="ECO:0000256" key="4">
    <source>
        <dbReference type="ARBA" id="ARBA00022692"/>
    </source>
</evidence>
<keyword evidence="2 7" id="KW-0813">Transport</keyword>
<evidence type="ECO:0000256" key="1">
    <source>
        <dbReference type="ARBA" id="ARBA00004651"/>
    </source>
</evidence>
<feature type="transmembrane region" description="Helical" evidence="7">
    <location>
        <begin position="21"/>
        <end position="39"/>
    </location>
</feature>
<dbReference type="Proteomes" id="UP001519887">
    <property type="component" value="Unassembled WGS sequence"/>
</dbReference>
<protein>
    <submittedName>
        <fullName evidence="9">ABC transporter permease subunit</fullName>
    </submittedName>
</protein>
<dbReference type="Gene3D" id="1.10.3720.10">
    <property type="entry name" value="MetI-like"/>
    <property type="match status" value="1"/>
</dbReference>
<comment type="caution">
    <text evidence="9">The sequence shown here is derived from an EMBL/GenBank/DDBJ whole genome shotgun (WGS) entry which is preliminary data.</text>
</comment>